<reference evidence="2 3" key="1">
    <citation type="journal article" date="2019" name="Int. J. Syst. Evol. Microbiol.">
        <title>The Global Catalogue of Microorganisms (GCM) 10K type strain sequencing project: providing services to taxonomists for standard genome sequencing and annotation.</title>
        <authorList>
            <consortium name="The Broad Institute Genomics Platform"/>
            <consortium name="The Broad Institute Genome Sequencing Center for Infectious Disease"/>
            <person name="Wu L."/>
            <person name="Ma J."/>
        </authorList>
    </citation>
    <scope>NUCLEOTIDE SEQUENCE [LARGE SCALE GENOMIC DNA]</scope>
    <source>
        <strain evidence="2 3">WLHS5</strain>
    </source>
</reference>
<evidence type="ECO:0000313" key="2">
    <source>
        <dbReference type="EMBL" id="MFC4544046.1"/>
    </source>
</evidence>
<dbReference type="EMBL" id="JBHSFA010000009">
    <property type="protein sequence ID" value="MFC4544046.1"/>
    <property type="molecule type" value="Genomic_DNA"/>
</dbReference>
<feature type="transmembrane region" description="Helical" evidence="1">
    <location>
        <begin position="33"/>
        <end position="55"/>
    </location>
</feature>
<keyword evidence="1" id="KW-1133">Transmembrane helix</keyword>
<accession>A0ABD5PU48</accession>
<dbReference type="Proteomes" id="UP001595898">
    <property type="component" value="Unassembled WGS sequence"/>
</dbReference>
<sequence>MLRRIRERGPVLLVPLAWVVVTGAHLDLVGDDAIFVAHLVMAVFIAGFVVTGWSAMTTGALAGWRAVMVVGFGVTLTGIVGFLESAEPALAVSLVGWMLLPAAGLAYTARELPAARVRYAGAALSSTLGAGCYLAWWLAGVGDPIALAGFALVGLGQTAGIVDAAARS</sequence>
<dbReference type="AlphaFoldDB" id="A0ABD5PU48"/>
<evidence type="ECO:0000313" key="3">
    <source>
        <dbReference type="Proteomes" id="UP001595898"/>
    </source>
</evidence>
<feature type="transmembrane region" description="Helical" evidence="1">
    <location>
        <begin position="145"/>
        <end position="166"/>
    </location>
</feature>
<dbReference type="RefSeq" id="WP_250141933.1">
    <property type="nucleotide sequence ID" value="NZ_JALIQP010000005.1"/>
</dbReference>
<name>A0ABD5PU48_9EURY</name>
<evidence type="ECO:0000256" key="1">
    <source>
        <dbReference type="SAM" id="Phobius"/>
    </source>
</evidence>
<organism evidence="2 3">
    <name type="scientific">Halosolutus amylolyticus</name>
    <dbReference type="NCBI Taxonomy" id="2932267"/>
    <lineage>
        <taxon>Archaea</taxon>
        <taxon>Methanobacteriati</taxon>
        <taxon>Methanobacteriota</taxon>
        <taxon>Stenosarchaea group</taxon>
        <taxon>Halobacteria</taxon>
        <taxon>Halobacteriales</taxon>
        <taxon>Natrialbaceae</taxon>
        <taxon>Halosolutus</taxon>
    </lineage>
</organism>
<protein>
    <submittedName>
        <fullName evidence="2">Uncharacterized protein</fullName>
    </submittedName>
</protein>
<keyword evidence="3" id="KW-1185">Reference proteome</keyword>
<feature type="transmembrane region" description="Helical" evidence="1">
    <location>
        <begin position="119"/>
        <end position="139"/>
    </location>
</feature>
<proteinExistence type="predicted"/>
<gene>
    <name evidence="2" type="ORF">ACFO5R_19125</name>
</gene>
<keyword evidence="1" id="KW-0472">Membrane</keyword>
<keyword evidence="1" id="KW-0812">Transmembrane</keyword>
<feature type="transmembrane region" description="Helical" evidence="1">
    <location>
        <begin position="89"/>
        <end position="107"/>
    </location>
</feature>
<comment type="caution">
    <text evidence="2">The sequence shown here is derived from an EMBL/GenBank/DDBJ whole genome shotgun (WGS) entry which is preliminary data.</text>
</comment>
<feature type="transmembrane region" description="Helical" evidence="1">
    <location>
        <begin position="62"/>
        <end position="83"/>
    </location>
</feature>